<keyword evidence="2" id="KW-1185">Reference proteome</keyword>
<gene>
    <name evidence="1" type="ORF">MBAV_004965</name>
</gene>
<feature type="non-terminal residue" evidence="1">
    <location>
        <position position="1"/>
    </location>
</feature>
<name>A0A0F3GLZ9_9BACT</name>
<dbReference type="Proteomes" id="UP000033423">
    <property type="component" value="Unassembled WGS sequence"/>
</dbReference>
<dbReference type="AlphaFoldDB" id="A0A0F3GLZ9"/>
<evidence type="ECO:0000313" key="2">
    <source>
        <dbReference type="Proteomes" id="UP000033423"/>
    </source>
</evidence>
<protein>
    <submittedName>
        <fullName evidence="1">Uncharacterized protein</fullName>
    </submittedName>
</protein>
<organism evidence="1 2">
    <name type="scientific">Candidatus Magnetobacterium bavaricum</name>
    <dbReference type="NCBI Taxonomy" id="29290"/>
    <lineage>
        <taxon>Bacteria</taxon>
        <taxon>Pseudomonadati</taxon>
        <taxon>Nitrospirota</taxon>
        <taxon>Thermodesulfovibrionia</taxon>
        <taxon>Thermodesulfovibrionales</taxon>
        <taxon>Candidatus Magnetobacteriaceae</taxon>
        <taxon>Candidatus Magnetobacterium</taxon>
    </lineage>
</organism>
<reference evidence="1 2" key="1">
    <citation type="submission" date="2015-02" db="EMBL/GenBank/DDBJ databases">
        <title>Single-cell genomics of uncultivated deep-branching MTB reveals a conserved set of magnetosome genes.</title>
        <authorList>
            <person name="Kolinko S."/>
            <person name="Richter M."/>
            <person name="Glockner F.O."/>
            <person name="Brachmann A."/>
            <person name="Schuler D."/>
        </authorList>
    </citation>
    <scope>NUCLEOTIDE SEQUENCE [LARGE SCALE GENOMIC DNA]</scope>
    <source>
        <strain evidence="1">TM-1</strain>
    </source>
</reference>
<accession>A0A0F3GLZ9</accession>
<comment type="caution">
    <text evidence="1">The sequence shown here is derived from an EMBL/GenBank/DDBJ whole genome shotgun (WGS) entry which is preliminary data.</text>
</comment>
<evidence type="ECO:0000313" key="1">
    <source>
        <dbReference type="EMBL" id="KJU82842.1"/>
    </source>
</evidence>
<proteinExistence type="predicted"/>
<dbReference type="EMBL" id="LACI01002147">
    <property type="protein sequence ID" value="KJU82842.1"/>
    <property type="molecule type" value="Genomic_DNA"/>
</dbReference>
<sequence>TLWSVVGYFAQKASSVGGTHGSGAGGTGPRYNSSEYTISAAADPYNNFIDSTGASVYAPCAQSYVLLITDGLPTRDGNIPSTLTDYVRGKTDYNCQPYATISGLFVTGPALVLYSSLDVKYLPEVKYR</sequence>